<protein>
    <submittedName>
        <fullName evidence="1">Hydrolase</fullName>
    </submittedName>
</protein>
<dbReference type="InterPro" id="IPR036412">
    <property type="entry name" value="HAD-like_sf"/>
</dbReference>
<dbReference type="SFLD" id="SFLDS00003">
    <property type="entry name" value="Haloacid_Dehalogenase"/>
    <property type="match status" value="1"/>
</dbReference>
<comment type="caution">
    <text evidence="1">The sequence shown here is derived from an EMBL/GenBank/DDBJ whole genome shotgun (WGS) entry which is preliminary data.</text>
</comment>
<dbReference type="InterPro" id="IPR006379">
    <property type="entry name" value="HAD-SF_hydro_IIB"/>
</dbReference>
<dbReference type="PROSITE" id="PS01229">
    <property type="entry name" value="COF_2"/>
    <property type="match status" value="1"/>
</dbReference>
<dbReference type="GO" id="GO:0016791">
    <property type="term" value="F:phosphatase activity"/>
    <property type="evidence" value="ECO:0007669"/>
    <property type="project" value="TreeGrafter"/>
</dbReference>
<dbReference type="SUPFAM" id="SSF56784">
    <property type="entry name" value="HAD-like"/>
    <property type="match status" value="1"/>
</dbReference>
<accession>A0A1V8PR10</accession>
<dbReference type="GO" id="GO:0000287">
    <property type="term" value="F:magnesium ion binding"/>
    <property type="evidence" value="ECO:0007669"/>
    <property type="project" value="TreeGrafter"/>
</dbReference>
<sequence length="266" mass="29123">MSSDIKAAFFDIDGTLTSFVTHVVPRSTIDALHALQKKDVKVFICSGRAPSYMGVVLDTIPVEFDGIVGLNGQFCTTRDGLDYRHPIDLHDVEIITDWLQSHTDVVANYAESDYGYFNRTNAALERTWNSLGKTAPKIDICNPRQRIGNHRTFQISPYVDKATEAEIAGMCGNVRGVRWHPDFTDLIPADGGKAVGMQVVLEHFGWSKDNAIAFGDGGNDVDMLRFAGIGVAMGNATDEPKTVADYVTDSVDDAGISNALHHFEIL</sequence>
<dbReference type="PANTHER" id="PTHR10000">
    <property type="entry name" value="PHOSPHOSERINE PHOSPHATASE"/>
    <property type="match status" value="1"/>
</dbReference>
<evidence type="ECO:0000313" key="1">
    <source>
        <dbReference type="EMBL" id="OQM51155.1"/>
    </source>
</evidence>
<dbReference type="InterPro" id="IPR023214">
    <property type="entry name" value="HAD_sf"/>
</dbReference>
<dbReference type="SFLD" id="SFLDG01140">
    <property type="entry name" value="C2.B:_Phosphomannomutase_and_P"/>
    <property type="match status" value="1"/>
</dbReference>
<organism evidence="1 2">
    <name type="scientific">Bifidobacterium catenulatum</name>
    <dbReference type="NCBI Taxonomy" id="1686"/>
    <lineage>
        <taxon>Bacteria</taxon>
        <taxon>Bacillati</taxon>
        <taxon>Actinomycetota</taxon>
        <taxon>Actinomycetes</taxon>
        <taxon>Bifidobacteriales</taxon>
        <taxon>Bifidobacteriaceae</taxon>
        <taxon>Bifidobacterium</taxon>
    </lineage>
</organism>
<dbReference type="GO" id="GO:0005829">
    <property type="term" value="C:cytosol"/>
    <property type="evidence" value="ECO:0007669"/>
    <property type="project" value="TreeGrafter"/>
</dbReference>
<dbReference type="NCBIfam" id="TIGR00099">
    <property type="entry name" value="Cof-subfamily"/>
    <property type="match status" value="1"/>
</dbReference>
<dbReference type="Proteomes" id="UP000192666">
    <property type="component" value="Unassembled WGS sequence"/>
</dbReference>
<dbReference type="AlphaFoldDB" id="A0A1V8PR10"/>
<dbReference type="PANTHER" id="PTHR10000:SF25">
    <property type="entry name" value="PHOSPHATASE YKRA-RELATED"/>
    <property type="match status" value="1"/>
</dbReference>
<dbReference type="RefSeq" id="WP_080788627.1">
    <property type="nucleotide sequence ID" value="NZ_NAQA01000003.1"/>
</dbReference>
<dbReference type="Pfam" id="PF08282">
    <property type="entry name" value="Hydrolase_3"/>
    <property type="match status" value="1"/>
</dbReference>
<evidence type="ECO:0000313" key="2">
    <source>
        <dbReference type="Proteomes" id="UP000192666"/>
    </source>
</evidence>
<gene>
    <name evidence="1" type="ORF">B5782_1106</name>
</gene>
<dbReference type="InterPro" id="IPR000150">
    <property type="entry name" value="Cof"/>
</dbReference>
<proteinExistence type="predicted"/>
<dbReference type="Gene3D" id="3.30.1240.10">
    <property type="match status" value="1"/>
</dbReference>
<reference evidence="1 2" key="1">
    <citation type="submission" date="2017-03" db="EMBL/GenBank/DDBJ databases">
        <title>Maternal inheritance of bifidobacteria.</title>
        <authorList>
            <person name="Lugli G.A."/>
            <person name="Duranti S."/>
            <person name="Milani C."/>
            <person name="Mancabelli L."/>
        </authorList>
    </citation>
    <scope>NUCLEOTIDE SEQUENCE [LARGE SCALE GENOMIC DNA]</scope>
    <source>
        <strain evidence="1 2">1899B</strain>
    </source>
</reference>
<name>A0A1V8PR10_9BIFI</name>
<dbReference type="EMBL" id="NAQA01000003">
    <property type="protein sequence ID" value="OQM51155.1"/>
    <property type="molecule type" value="Genomic_DNA"/>
</dbReference>
<dbReference type="NCBIfam" id="TIGR01484">
    <property type="entry name" value="HAD-SF-IIB"/>
    <property type="match status" value="1"/>
</dbReference>
<dbReference type="Gene3D" id="3.40.50.1000">
    <property type="entry name" value="HAD superfamily/HAD-like"/>
    <property type="match status" value="1"/>
</dbReference>
<keyword evidence="1" id="KW-0378">Hydrolase</keyword>